<evidence type="ECO:0000313" key="1">
    <source>
        <dbReference type="EMBL" id="AEA12049.1"/>
    </source>
</evidence>
<reference evidence="1 2" key="1">
    <citation type="journal article" date="2011" name="J. Bacteriol.">
        <title>Complete genome sequence of the thermoacidophilic crenarchaeon Thermoproteus uzoniensis 768-20.</title>
        <authorList>
            <person name="Mardanov A.V."/>
            <person name="Gumerov V.M."/>
            <person name="Beletsky A.V."/>
            <person name="Prokofeva M.I."/>
            <person name="Bonch-Osmolovskaya E.A."/>
            <person name="Ravin N.V."/>
            <person name="Skryabin K.G."/>
        </authorList>
    </citation>
    <scope>NUCLEOTIDE SEQUENCE [LARGE SCALE GENOMIC DNA]</scope>
    <source>
        <strain evidence="1 2">768-20</strain>
    </source>
</reference>
<dbReference type="EMBL" id="CP002590">
    <property type="protein sequence ID" value="AEA12049.1"/>
    <property type="molecule type" value="Genomic_DNA"/>
</dbReference>
<proteinExistence type="predicted"/>
<dbReference type="Proteomes" id="UP000008138">
    <property type="component" value="Chromosome"/>
</dbReference>
<dbReference type="AlphaFoldDB" id="F2L3R5"/>
<dbReference type="HOGENOM" id="CLU_1381468_0_0_2"/>
<dbReference type="STRING" id="999630.TUZN_0555"/>
<keyword evidence="2" id="KW-1185">Reference proteome</keyword>
<dbReference type="eggNOG" id="arCOG05540">
    <property type="taxonomic scope" value="Archaea"/>
</dbReference>
<dbReference type="KEGG" id="tuz:TUZN_0555"/>
<name>F2L3R5_THEU7</name>
<organism evidence="1 2">
    <name type="scientific">Thermoproteus uzoniensis (strain 768-20)</name>
    <dbReference type="NCBI Taxonomy" id="999630"/>
    <lineage>
        <taxon>Archaea</taxon>
        <taxon>Thermoproteota</taxon>
        <taxon>Thermoprotei</taxon>
        <taxon>Thermoproteales</taxon>
        <taxon>Thermoproteaceae</taxon>
        <taxon>Thermoproteus</taxon>
    </lineage>
</organism>
<dbReference type="RefSeq" id="WP_013679385.1">
    <property type="nucleotide sequence ID" value="NC_015315.1"/>
</dbReference>
<accession>F2L3R5</accession>
<protein>
    <submittedName>
        <fullName evidence="1">Uncharacterized protein</fullName>
    </submittedName>
</protein>
<reference key="2">
    <citation type="submission" date="2011-03" db="EMBL/GenBank/DDBJ databases">
        <title>Complete genome sequence of the thermoacidophilic crenarchaeon Thermoproteus uzoniensis 768-20.</title>
        <authorList>
            <person name="Mardanov A.V."/>
            <person name="Gumerov V.M."/>
            <person name="Beletsky A.V."/>
            <person name="Prokofeva M.I."/>
            <person name="Bonch-Osmolovskaya E.A."/>
            <person name="Ravin N.V."/>
            <person name="Skryabin K.G."/>
        </authorList>
    </citation>
    <scope>NUCLEOTIDE SEQUENCE</scope>
    <source>
        <strain>768-20</strain>
    </source>
</reference>
<sequence>MAQTPAVKICESTVVDIRCPARNSSALLERGVKIMEEYGISRYDLIGVLVALGADPDDAKKALGLRISGNIKKPVQTFYERYRQKLGEEGVVKILLELYSAAGGECLCPVGPIVPLDPDKYLIQRPSGIYLCEAGSCKEVAPEPIALYDHPQGCQLYNPALQIVGQPVASVASQIKTLKVSDPELVARYLLPALCRDLRGVDLGPFEFF</sequence>
<gene>
    <name evidence="1" type="ordered locus">TUZN_0555</name>
</gene>
<dbReference type="GeneID" id="10360098"/>
<evidence type="ECO:0000313" key="2">
    <source>
        <dbReference type="Proteomes" id="UP000008138"/>
    </source>
</evidence>
<dbReference type="OrthoDB" id="26403at2157"/>